<gene>
    <name evidence="3" type="ORF">R3L15_03655</name>
    <name evidence="2" type="ORF">R3L16_03740</name>
</gene>
<dbReference type="KEGG" id="mcaa:R3L15_03655"/>
<dbReference type="PANTHER" id="PTHR21666">
    <property type="entry name" value="PEPTIDASE-RELATED"/>
    <property type="match status" value="1"/>
</dbReference>
<evidence type="ECO:0000313" key="4">
    <source>
        <dbReference type="Proteomes" id="UP001368318"/>
    </source>
</evidence>
<dbReference type="InterPro" id="IPR011055">
    <property type="entry name" value="Dup_hybrid_motif"/>
</dbReference>
<organism evidence="2 4">
    <name type="scientific">Mangrovimonas cancribranchiae</name>
    <dbReference type="NCBI Taxonomy" id="3080055"/>
    <lineage>
        <taxon>Bacteria</taxon>
        <taxon>Pseudomonadati</taxon>
        <taxon>Bacteroidota</taxon>
        <taxon>Flavobacteriia</taxon>
        <taxon>Flavobacteriales</taxon>
        <taxon>Flavobacteriaceae</taxon>
        <taxon>Mangrovimonas</taxon>
    </lineage>
</organism>
<dbReference type="Gene3D" id="2.70.70.10">
    <property type="entry name" value="Glucose Permease (Domain IIA)"/>
    <property type="match status" value="1"/>
</dbReference>
<feature type="domain" description="M23ase beta-sheet core" evidence="1">
    <location>
        <begin position="97"/>
        <end position="195"/>
    </location>
</feature>
<accession>A0AAU6P122</accession>
<proteinExistence type="predicted"/>
<dbReference type="EMBL" id="CP136925">
    <property type="protein sequence ID" value="WXA13971.1"/>
    <property type="molecule type" value="Genomic_DNA"/>
</dbReference>
<keyword evidence="4" id="KW-1185">Reference proteome</keyword>
<dbReference type="Proteomes" id="UP001368318">
    <property type="component" value="Chromosome"/>
</dbReference>
<dbReference type="AlphaFoldDB" id="A0AAU6P122"/>
<dbReference type="EMBL" id="CP136924">
    <property type="protein sequence ID" value="WXA03606.1"/>
    <property type="molecule type" value="Genomic_DNA"/>
</dbReference>
<dbReference type="Pfam" id="PF01551">
    <property type="entry name" value="Peptidase_M23"/>
    <property type="match status" value="1"/>
</dbReference>
<evidence type="ECO:0000313" key="2">
    <source>
        <dbReference type="EMBL" id="WXA03606.1"/>
    </source>
</evidence>
<name>A0AAU6P122_9FLAO</name>
<evidence type="ECO:0000313" key="3">
    <source>
        <dbReference type="EMBL" id="WXA13971.1"/>
    </source>
</evidence>
<dbReference type="InterPro" id="IPR016047">
    <property type="entry name" value="M23ase_b-sheet_dom"/>
</dbReference>
<dbReference type="PANTHER" id="PTHR21666:SF270">
    <property type="entry name" value="MUREIN HYDROLASE ACTIVATOR ENVC"/>
    <property type="match status" value="1"/>
</dbReference>
<sequence>MSPSTFNIFLKQLSRNAHPVLNPKIASSAYVPINLSETNPQLNTFNVASSSDWEKFMQSHLKSHQAKVAYGGYLEQRNIYKRSGYFNPANHSMERNIHLGIDFWLDAGENIYAPLQGTIHSFKNNTNYGDYGPTIILEHTIENQVFFTLYGHLSLASIKDIKQGDVVQRGEAFATLGTAEVNGDYAPHLHFQIIRDIAKYEGDYPGVCSKKNLDKFKSNCPDPNVLLNLY</sequence>
<dbReference type="SUPFAM" id="SSF51261">
    <property type="entry name" value="Duplicated hybrid motif"/>
    <property type="match status" value="1"/>
</dbReference>
<dbReference type="CDD" id="cd12797">
    <property type="entry name" value="M23_peptidase"/>
    <property type="match status" value="1"/>
</dbReference>
<reference evidence="2 4" key="1">
    <citation type="submission" date="2023-10" db="EMBL/GenBank/DDBJ databases">
        <title>Culture-based analysis of two novel bacteria associated with mangrove crab gills.</title>
        <authorList>
            <person name="Yang X."/>
            <person name="Garuglieri E."/>
            <person name="Van Goethem M.W."/>
            <person name="Fusi M."/>
            <person name="Marasco R."/>
            <person name="Daffonchio D.G."/>
        </authorList>
    </citation>
    <scope>NUCLEOTIDE SEQUENCE [LARGE SCALE GENOMIC DNA]</scope>
    <source>
        <strain evidence="3">UG2-1</strain>
        <strain evidence="2">UG2-2</strain>
        <strain evidence="4">UG2_2</strain>
    </source>
</reference>
<dbReference type="InterPro" id="IPR050570">
    <property type="entry name" value="Cell_wall_metabolism_enzyme"/>
</dbReference>
<protein>
    <submittedName>
        <fullName evidence="2">Peptidoglycan DD-metalloendopeptidase family protein</fullName>
    </submittedName>
</protein>
<dbReference type="GO" id="GO:0004222">
    <property type="term" value="F:metalloendopeptidase activity"/>
    <property type="evidence" value="ECO:0007669"/>
    <property type="project" value="TreeGrafter"/>
</dbReference>
<dbReference type="RefSeq" id="WP_338733294.1">
    <property type="nucleotide sequence ID" value="NZ_CP136924.1"/>
</dbReference>
<evidence type="ECO:0000259" key="1">
    <source>
        <dbReference type="Pfam" id="PF01551"/>
    </source>
</evidence>